<evidence type="ECO:0000256" key="4">
    <source>
        <dbReference type="ARBA" id="ARBA00023186"/>
    </source>
</evidence>
<dbReference type="InterPro" id="IPR002194">
    <property type="entry name" value="Chaperonin_TCP-1_CS"/>
</dbReference>
<keyword evidence="2" id="KW-0547">Nucleotide-binding</keyword>
<dbReference type="InterPro" id="IPR027410">
    <property type="entry name" value="TCP-1-like_intermed_sf"/>
</dbReference>
<accession>A0ABD5PI36</accession>
<proteinExistence type="inferred from homology"/>
<dbReference type="EMBL" id="JBHSDS010000017">
    <property type="protein sequence ID" value="MFC4360465.1"/>
    <property type="molecule type" value="Genomic_DNA"/>
</dbReference>
<protein>
    <submittedName>
        <fullName evidence="5">TCP-1/cpn60 chaperonin family protein</fullName>
    </submittedName>
</protein>
<evidence type="ECO:0000256" key="2">
    <source>
        <dbReference type="ARBA" id="ARBA00022741"/>
    </source>
</evidence>
<dbReference type="PANTHER" id="PTHR11353">
    <property type="entry name" value="CHAPERONIN"/>
    <property type="match status" value="1"/>
</dbReference>
<dbReference type="SUPFAM" id="SSF52029">
    <property type="entry name" value="GroEL apical domain-like"/>
    <property type="match status" value="1"/>
</dbReference>
<dbReference type="AlphaFoldDB" id="A0ABD5PI36"/>
<dbReference type="SUPFAM" id="SSF48592">
    <property type="entry name" value="GroEL equatorial domain-like"/>
    <property type="match status" value="1"/>
</dbReference>
<evidence type="ECO:0000256" key="1">
    <source>
        <dbReference type="ARBA" id="ARBA00008020"/>
    </source>
</evidence>
<comment type="similarity">
    <text evidence="1">Belongs to the TCP-1 chaperonin family.</text>
</comment>
<dbReference type="InterPro" id="IPR027413">
    <property type="entry name" value="GROEL-like_equatorial_sf"/>
</dbReference>
<name>A0ABD5PI36_9EURY</name>
<evidence type="ECO:0000256" key="3">
    <source>
        <dbReference type="ARBA" id="ARBA00022840"/>
    </source>
</evidence>
<keyword evidence="4" id="KW-0143">Chaperone</keyword>
<dbReference type="RefSeq" id="WP_267620676.1">
    <property type="nucleotide sequence ID" value="NZ_JAODIW010000005.1"/>
</dbReference>
<dbReference type="InterPro" id="IPR017998">
    <property type="entry name" value="Chaperone_TCP-1"/>
</dbReference>
<dbReference type="Gene3D" id="3.30.260.10">
    <property type="entry name" value="TCP-1-like chaperonin intermediate domain"/>
    <property type="match status" value="1"/>
</dbReference>
<reference evidence="5 6" key="1">
    <citation type="journal article" date="2019" name="Int. J. Syst. Evol. Microbiol.">
        <title>The Global Catalogue of Microorganisms (GCM) 10K type strain sequencing project: providing services to taxonomists for standard genome sequencing and annotation.</title>
        <authorList>
            <consortium name="The Broad Institute Genomics Platform"/>
            <consortium name="The Broad Institute Genome Sequencing Center for Infectious Disease"/>
            <person name="Wu L."/>
            <person name="Ma J."/>
        </authorList>
    </citation>
    <scope>NUCLEOTIDE SEQUENCE [LARGE SCALE GENOMIC DNA]</scope>
    <source>
        <strain evidence="5 6">CGMCC 1.12553</strain>
    </source>
</reference>
<dbReference type="PROSITE" id="PS00750">
    <property type="entry name" value="TCP1_1"/>
    <property type="match status" value="1"/>
</dbReference>
<evidence type="ECO:0000313" key="5">
    <source>
        <dbReference type="EMBL" id="MFC4360465.1"/>
    </source>
</evidence>
<dbReference type="Pfam" id="PF00118">
    <property type="entry name" value="Cpn60_TCP1"/>
    <property type="match status" value="1"/>
</dbReference>
<evidence type="ECO:0000313" key="6">
    <source>
        <dbReference type="Proteomes" id="UP001595921"/>
    </source>
</evidence>
<dbReference type="SUPFAM" id="SSF54849">
    <property type="entry name" value="GroEL-intermediate domain like"/>
    <property type="match status" value="1"/>
</dbReference>
<comment type="caution">
    <text evidence="5">The sequence shown here is derived from an EMBL/GenBank/DDBJ whole genome shotgun (WGS) entry which is preliminary data.</text>
</comment>
<dbReference type="Proteomes" id="UP001595921">
    <property type="component" value="Unassembled WGS sequence"/>
</dbReference>
<dbReference type="InterPro" id="IPR002423">
    <property type="entry name" value="Cpn60/GroEL/TCP-1"/>
</dbReference>
<dbReference type="Gene3D" id="3.50.7.10">
    <property type="entry name" value="GroEL"/>
    <property type="match status" value="1"/>
</dbReference>
<keyword evidence="3" id="KW-0067">ATP-binding</keyword>
<gene>
    <name evidence="5" type="ORF">ACFO0N_21170</name>
</gene>
<organism evidence="5 6">
    <name type="scientific">Halobium salinum</name>
    <dbReference type="NCBI Taxonomy" id="1364940"/>
    <lineage>
        <taxon>Archaea</taxon>
        <taxon>Methanobacteriati</taxon>
        <taxon>Methanobacteriota</taxon>
        <taxon>Stenosarchaea group</taxon>
        <taxon>Halobacteria</taxon>
        <taxon>Halobacteriales</taxon>
        <taxon>Haloferacaceae</taxon>
        <taxon>Halobium</taxon>
    </lineage>
</organism>
<dbReference type="GO" id="GO:0005524">
    <property type="term" value="F:ATP binding"/>
    <property type="evidence" value="ECO:0007669"/>
    <property type="project" value="UniProtKB-KW"/>
</dbReference>
<dbReference type="Gene3D" id="1.10.560.10">
    <property type="entry name" value="GroEL-like equatorial domain"/>
    <property type="match status" value="1"/>
</dbReference>
<keyword evidence="6" id="KW-1185">Reference proteome</keyword>
<dbReference type="InterPro" id="IPR027409">
    <property type="entry name" value="GroEL-like_apical_dom_sf"/>
</dbReference>
<sequence length="585" mass="60946">MSAQREASGEPEPQPQFPHANIVAVRAMADVLESTLGPVSHDKLVVHRLESRTETGNPGVPATDEYTVTGDGATLLEELPVQHPVAPIVRRILGPERPGDTDVEGEDIPDGVTSAVVLCANLLDEAESLLADGVHSHDVRGGYALALDAALAALDGESRAIDSFAADARIERALARTAMTGNDVGGLADRWATLAVEAVDAVGRPTAATFAVRALGAGSLADSHLVRGAALDRNGRANREMPKRVEDATVLLLDGHTTGGLQDPEWDEDATLSVTAPGDIDGVRDLYAAKREEVVEHYVDLGVDVVVTRLGINAGYQRLLADAGILGVRGVSPLEMKQVALATGASLVHNPADVEASDLGHAGVVEERRIDPRRGRRASRRMTVFDDCPDPRSVTAVLHGVTGQVAEQASTEVRKAAAAVATARGVGASRPGVVPGAGATELRLAAAVRESATGVDSKAQLAALAFADALESVVASLVRNSGGDPLDVVADLRAADHAGEGPAGYLLPGRIVGDPVAAGVVGPAAYTRRALVAAVEVADLLLRVDDAIDATFTEEPAGPDDVIYDERAENHMDHLEKNPGTRWDR</sequence>